<keyword evidence="1" id="KW-0808">Transferase</keyword>
<dbReference type="Pfam" id="PF01171">
    <property type="entry name" value="ATP_bind_3"/>
    <property type="match status" value="1"/>
</dbReference>
<dbReference type="InterPro" id="IPR035107">
    <property type="entry name" value="tRNA_thiolation_TtcA_Ctu1"/>
</dbReference>
<dbReference type="AlphaFoldDB" id="A0A0E2HBR1"/>
<feature type="domain" description="tRNA(Ile)-lysidine/2-thiocytidine synthase N-terminal" evidence="2">
    <location>
        <begin position="26"/>
        <end position="194"/>
    </location>
</feature>
<evidence type="ECO:0000313" key="3">
    <source>
        <dbReference type="EMBL" id="ENZ17306.1"/>
    </source>
</evidence>
<dbReference type="PANTHER" id="PTHR43686">
    <property type="entry name" value="SULFURTRANSFERASE-RELATED"/>
    <property type="match status" value="1"/>
</dbReference>
<dbReference type="InterPro" id="IPR011063">
    <property type="entry name" value="TilS/TtcA_N"/>
</dbReference>
<evidence type="ECO:0000259" key="2">
    <source>
        <dbReference type="Pfam" id="PF01171"/>
    </source>
</evidence>
<dbReference type="HOGENOM" id="CLU_026481_5_2_9"/>
<sequence>MKLQRLLSLTRQALDTYGLIQDGDRIAVGVSGGKDSLTLLHALHHLRRFYPEKYELCAITVDLGLGSMDLEPVAALCREFEIPYEVIRTEIGAVLFDIRKETNPCSLCAKMRKGALNEMAKEMGCNKIAYAHHRDDVIETMMMSLFYEGRFHSFSPYTYLDRMDLTVIRPMIFVAEADVIGFCNKYQLPVCKNPCPMDGYTKRQYIKDLIHKLQEDNPHIKDCMFRAILDGNIKGWPQALK</sequence>
<gene>
    <name evidence="3" type="ORF">HMPREF1090_01896</name>
</gene>
<dbReference type="PANTHER" id="PTHR43686:SF1">
    <property type="entry name" value="AMINOTRAN_5 DOMAIN-CONTAINING PROTEIN"/>
    <property type="match status" value="1"/>
</dbReference>
<proteinExistence type="predicted"/>
<dbReference type="Gene3D" id="3.40.50.620">
    <property type="entry name" value="HUPs"/>
    <property type="match status" value="1"/>
</dbReference>
<dbReference type="SUPFAM" id="SSF52402">
    <property type="entry name" value="Adenine nucleotide alpha hydrolases-like"/>
    <property type="match status" value="1"/>
</dbReference>
<dbReference type="GO" id="GO:0016740">
    <property type="term" value="F:transferase activity"/>
    <property type="evidence" value="ECO:0007669"/>
    <property type="project" value="UniProtKB-KW"/>
</dbReference>
<dbReference type="EMBL" id="AGYR01000016">
    <property type="protein sequence ID" value="ENZ17306.1"/>
    <property type="molecule type" value="Genomic_DNA"/>
</dbReference>
<dbReference type="RefSeq" id="WP_002583169.1">
    <property type="nucleotide sequence ID" value="NZ_KB851019.1"/>
</dbReference>
<dbReference type="CDD" id="cd24138">
    <property type="entry name" value="TtcA-like"/>
    <property type="match status" value="1"/>
</dbReference>
<reference evidence="3 4" key="1">
    <citation type="submission" date="2013-01" db="EMBL/GenBank/DDBJ databases">
        <title>The Genome Sequence of Clostridium clostridioforme 90A8.</title>
        <authorList>
            <consortium name="The Broad Institute Genome Sequencing Platform"/>
            <person name="Earl A."/>
            <person name="Ward D."/>
            <person name="Feldgarden M."/>
            <person name="Gevers D."/>
            <person name="Courvalin P."/>
            <person name="Lambert T."/>
            <person name="Walker B."/>
            <person name="Young S.K."/>
            <person name="Zeng Q."/>
            <person name="Gargeya S."/>
            <person name="Fitzgerald M."/>
            <person name="Haas B."/>
            <person name="Abouelleil A."/>
            <person name="Alvarado L."/>
            <person name="Arachchi H.M."/>
            <person name="Berlin A.M."/>
            <person name="Chapman S.B."/>
            <person name="Dewar J."/>
            <person name="Goldberg J."/>
            <person name="Griggs A."/>
            <person name="Gujja S."/>
            <person name="Hansen M."/>
            <person name="Howarth C."/>
            <person name="Imamovic A."/>
            <person name="Larimer J."/>
            <person name="McCowan C."/>
            <person name="Murphy C."/>
            <person name="Neiman D."/>
            <person name="Pearson M."/>
            <person name="Priest M."/>
            <person name="Roberts A."/>
            <person name="Saif S."/>
            <person name="Shea T."/>
            <person name="Sisk P."/>
            <person name="Sykes S."/>
            <person name="Wortman J."/>
            <person name="Nusbaum C."/>
            <person name="Birren B."/>
        </authorList>
    </citation>
    <scope>NUCLEOTIDE SEQUENCE [LARGE SCALE GENOMIC DNA]</scope>
    <source>
        <strain evidence="3 4">90A8</strain>
    </source>
</reference>
<name>A0A0E2HBR1_9FIRM</name>
<dbReference type="GeneID" id="57960325"/>
<dbReference type="GO" id="GO:0008033">
    <property type="term" value="P:tRNA processing"/>
    <property type="evidence" value="ECO:0007669"/>
    <property type="project" value="InterPro"/>
</dbReference>
<protein>
    <submittedName>
        <fullName evidence="3">tRNA(Ile)-lysidine synthetase</fullName>
    </submittedName>
</protein>
<organism evidence="3 4">
    <name type="scientific">[Clostridium] clostridioforme 90A8</name>
    <dbReference type="NCBI Taxonomy" id="999408"/>
    <lineage>
        <taxon>Bacteria</taxon>
        <taxon>Bacillati</taxon>
        <taxon>Bacillota</taxon>
        <taxon>Clostridia</taxon>
        <taxon>Lachnospirales</taxon>
        <taxon>Lachnospiraceae</taxon>
        <taxon>Enterocloster</taxon>
    </lineage>
</organism>
<accession>A0A0E2HBR1</accession>
<dbReference type="Proteomes" id="UP000013085">
    <property type="component" value="Unassembled WGS sequence"/>
</dbReference>
<evidence type="ECO:0000256" key="1">
    <source>
        <dbReference type="ARBA" id="ARBA00022679"/>
    </source>
</evidence>
<evidence type="ECO:0000313" key="4">
    <source>
        <dbReference type="Proteomes" id="UP000013085"/>
    </source>
</evidence>
<dbReference type="PIRSF" id="PIRSF004976">
    <property type="entry name" value="ATPase_YdaO"/>
    <property type="match status" value="1"/>
</dbReference>
<dbReference type="InterPro" id="IPR014729">
    <property type="entry name" value="Rossmann-like_a/b/a_fold"/>
</dbReference>
<dbReference type="PATRIC" id="fig|999408.3.peg.2038"/>
<comment type="caution">
    <text evidence="3">The sequence shown here is derived from an EMBL/GenBank/DDBJ whole genome shotgun (WGS) entry which is preliminary data.</text>
</comment>